<feature type="domain" description="Thioesterase" evidence="3">
    <location>
        <begin position="44"/>
        <end position="117"/>
    </location>
</feature>
<dbReference type="InterPro" id="IPR006683">
    <property type="entry name" value="Thioestr_dom"/>
</dbReference>
<dbReference type="CDD" id="cd03443">
    <property type="entry name" value="PaaI_thioesterase"/>
    <property type="match status" value="1"/>
</dbReference>
<comment type="caution">
    <text evidence="4">The sequence shown here is derived from an EMBL/GenBank/DDBJ whole genome shotgun (WGS) entry which is preliminary data.</text>
</comment>
<dbReference type="InterPro" id="IPR003736">
    <property type="entry name" value="PAAI_dom"/>
</dbReference>
<organism evidence="4 5">
    <name type="scientific">Salinisphaera dokdonensis CL-ES53</name>
    <dbReference type="NCBI Taxonomy" id="1304272"/>
    <lineage>
        <taxon>Bacteria</taxon>
        <taxon>Pseudomonadati</taxon>
        <taxon>Pseudomonadota</taxon>
        <taxon>Gammaproteobacteria</taxon>
        <taxon>Salinisphaerales</taxon>
        <taxon>Salinisphaeraceae</taxon>
        <taxon>Salinisphaera</taxon>
    </lineage>
</organism>
<evidence type="ECO:0000256" key="1">
    <source>
        <dbReference type="ARBA" id="ARBA00008324"/>
    </source>
</evidence>
<protein>
    <submittedName>
        <fullName evidence="4">Thioesterase superfamily protein</fullName>
    </submittedName>
</protein>
<proteinExistence type="inferred from homology"/>
<dbReference type="InterPro" id="IPR029069">
    <property type="entry name" value="HotDog_dom_sf"/>
</dbReference>
<dbReference type="Gene3D" id="3.10.129.10">
    <property type="entry name" value="Hotdog Thioesterase"/>
    <property type="match status" value="1"/>
</dbReference>
<keyword evidence="5" id="KW-1185">Reference proteome</keyword>
<evidence type="ECO:0000256" key="2">
    <source>
        <dbReference type="ARBA" id="ARBA00022801"/>
    </source>
</evidence>
<dbReference type="PANTHER" id="PTHR21660">
    <property type="entry name" value="THIOESTERASE SUPERFAMILY MEMBER-RELATED"/>
    <property type="match status" value="1"/>
</dbReference>
<sequence length="133" mass="14380">MDRRVEQVANHPLHRHLGIQDVESDAGGGRLSVIVGENTVNPAGVFHGGVLYMLCDVCAYAGLLSRLDDVTEAVTHDIHVSVMRVANPGDTVVFESTPIRVGRRIAFIDVSARVADRVIAQARVTKTLIEARA</sequence>
<dbReference type="PANTHER" id="PTHR21660:SF1">
    <property type="entry name" value="ACYL-COENZYME A THIOESTERASE 13"/>
    <property type="match status" value="1"/>
</dbReference>
<dbReference type="NCBIfam" id="TIGR00369">
    <property type="entry name" value="unchar_dom_1"/>
    <property type="match status" value="1"/>
</dbReference>
<keyword evidence="2" id="KW-0378">Hydrolase</keyword>
<dbReference type="Proteomes" id="UP001460888">
    <property type="component" value="Unassembled WGS sequence"/>
</dbReference>
<evidence type="ECO:0000259" key="3">
    <source>
        <dbReference type="Pfam" id="PF03061"/>
    </source>
</evidence>
<evidence type="ECO:0000313" key="5">
    <source>
        <dbReference type="Proteomes" id="UP001460888"/>
    </source>
</evidence>
<accession>A0ABV2B0G0</accession>
<dbReference type="EMBL" id="APND01000002">
    <property type="protein sequence ID" value="MES1929386.1"/>
    <property type="molecule type" value="Genomic_DNA"/>
</dbReference>
<evidence type="ECO:0000313" key="4">
    <source>
        <dbReference type="EMBL" id="MES1929386.1"/>
    </source>
</evidence>
<dbReference type="Pfam" id="PF03061">
    <property type="entry name" value="4HBT"/>
    <property type="match status" value="1"/>
</dbReference>
<name>A0ABV2B0G0_9GAMM</name>
<gene>
    <name evidence="4" type="ORF">SADO_09017</name>
</gene>
<dbReference type="RefSeq" id="WP_353110875.1">
    <property type="nucleotide sequence ID" value="NZ_APND01000002.1"/>
</dbReference>
<comment type="similarity">
    <text evidence="1">Belongs to the thioesterase PaaI family.</text>
</comment>
<dbReference type="SUPFAM" id="SSF54637">
    <property type="entry name" value="Thioesterase/thiol ester dehydrase-isomerase"/>
    <property type="match status" value="1"/>
</dbReference>
<reference evidence="4 5" key="1">
    <citation type="submission" date="2013-03" db="EMBL/GenBank/DDBJ databases">
        <title>Salinisphaera dokdonensis CL-ES53 Genome Sequencing.</title>
        <authorList>
            <person name="Li C."/>
            <person name="Lai Q."/>
            <person name="Shao Z."/>
        </authorList>
    </citation>
    <scope>NUCLEOTIDE SEQUENCE [LARGE SCALE GENOMIC DNA]</scope>
    <source>
        <strain evidence="4 5">CL-ES53</strain>
    </source>
</reference>
<dbReference type="InterPro" id="IPR039298">
    <property type="entry name" value="ACOT13"/>
</dbReference>